<feature type="transmembrane region" description="Helical" evidence="7">
    <location>
        <begin position="47"/>
        <end position="66"/>
    </location>
</feature>
<keyword evidence="4 5" id="KW-0694">RNA-binding</keyword>
<dbReference type="Proteomes" id="UP000230233">
    <property type="component" value="Chromosome I"/>
</dbReference>
<dbReference type="InterPro" id="IPR041337">
    <property type="entry name" value="hnRNP_Q_AcD"/>
</dbReference>
<keyword evidence="7" id="KW-0472">Membrane</keyword>
<dbReference type="CDD" id="cd12249">
    <property type="entry name" value="RRM1_hnRNPR_like"/>
    <property type="match status" value="1"/>
</dbReference>
<keyword evidence="7" id="KW-1133">Transmembrane helix</keyword>
<dbReference type="PANTHER" id="PTHR21245">
    <property type="entry name" value="HETEROGENEOUS NUCLEAR RIBONUCLEOPROTEIN"/>
    <property type="match status" value="1"/>
</dbReference>
<proteinExistence type="predicted"/>
<dbReference type="InterPro" id="IPR000504">
    <property type="entry name" value="RRM_dom"/>
</dbReference>
<dbReference type="FunFam" id="3.30.70.330:FF:001056">
    <property type="entry name" value="HnRNP A1 homolog"/>
    <property type="match status" value="1"/>
</dbReference>
<feature type="compositionally biased region" description="Low complexity" evidence="6">
    <location>
        <begin position="178"/>
        <end position="201"/>
    </location>
</feature>
<dbReference type="STRING" id="1611254.A0A2G5VQV1"/>
<name>A0A2G5VQV1_9PELO</name>
<feature type="domain" description="RRM" evidence="8">
    <location>
        <begin position="443"/>
        <end position="526"/>
    </location>
</feature>
<dbReference type="Pfam" id="PF18360">
    <property type="entry name" value="hnRNP_Q_AcD"/>
    <property type="match status" value="1"/>
</dbReference>
<dbReference type="OrthoDB" id="3800936at2759"/>
<dbReference type="FunFam" id="3.30.70.330:FF:000213">
    <property type="entry name" value="Uncharacterized protein, isoform R"/>
    <property type="match status" value="1"/>
</dbReference>
<evidence type="ECO:0000256" key="4">
    <source>
        <dbReference type="ARBA" id="ARBA00022884"/>
    </source>
</evidence>
<dbReference type="PROSITE" id="PS50102">
    <property type="entry name" value="RRM"/>
    <property type="match status" value="3"/>
</dbReference>
<evidence type="ECO:0000313" key="10">
    <source>
        <dbReference type="Proteomes" id="UP000230233"/>
    </source>
</evidence>
<dbReference type="InterPro" id="IPR035979">
    <property type="entry name" value="RBD_domain_sf"/>
</dbReference>
<evidence type="ECO:0000256" key="6">
    <source>
        <dbReference type="SAM" id="MobiDB-lite"/>
    </source>
</evidence>
<dbReference type="GO" id="GO:0003723">
    <property type="term" value="F:RNA binding"/>
    <property type="evidence" value="ECO:0007669"/>
    <property type="project" value="UniProtKB-UniRule"/>
</dbReference>
<evidence type="ECO:0000256" key="1">
    <source>
        <dbReference type="ARBA" id="ARBA00004496"/>
    </source>
</evidence>
<evidence type="ECO:0000313" key="9">
    <source>
        <dbReference type="EMBL" id="PIC54007.1"/>
    </source>
</evidence>
<sequence length="778" mass="84789">MQIEEQNSDDGVPEISGNGYPKQIIWRQKVMLLDTFYASQCRGITKIVCIAMCFFAIVLVCGSQPVNDERGPALFFCFLGILVSFGVLVEYTFMINTHISATKGFIIESLLYVVVSVGLLVSAILLWVFCAAHWANMNPAWATMPALATVGRFWEPSIMSEEVKQEVKQEEQPATDVENAAPAAEEPAPAAEAEVTAAPEESNGAKPENGNSEPSKYAENENYQKLIGLKMKQPVAEVICEIYDSGLLAPEDLDERAVDIINSVSVDQAKFIFSEIQKSELFGVTTKSLYVTSLIRSFKDRCRHQGAAAVTSGKLIQGPELEVVKKLLEETGYPLEVTIGQRKVGGPPPAWDGPATGPTGSCEIYVGHIPNDIFEDKLLPLFSESGKVYDLRLMMDPMTGASRGYAFVTYCNKEDAAAAAKKFDGHELSPGKTLKVNISIANTRLFLGNIPKTKSKDEILEELKTHAEGVTDVIVYSVPDNEKIRNRGFCFVDFIDHKTASDIKRKIAQHKIRPFNADVYVDWAEHQDEPDADTMSKVKVLYIRNIKEAITEEKLTELFKEYASLDRVKKVKDYAFIHFNERDDCVKAMEEWNGKDLEGTIVEASLAKPPQEKKKKPSMRGRGNNYGGGNDRGHHGGRGGGNWNRGGGNQYNQQGQYFQNHFNNGGYDMPMPWGGGGYGNEMGYGGYGGGYGGPGAYGDFGGGYGGYGGQGQGGFRGGARGSPRGGGGFRGGPQSGGRGGMANRRGRGKRPGDGRGGPASKRDNGKPDFSADVNMSTF</sequence>
<gene>
    <name evidence="9" type="primary">Cni-hrp-2</name>
    <name evidence="9" type="synonym">Cnig_chr_I.g3447</name>
    <name evidence="9" type="ORF">B9Z55_003447</name>
</gene>
<dbReference type="EMBL" id="PDUG01000001">
    <property type="protein sequence ID" value="PIC54007.1"/>
    <property type="molecule type" value="Genomic_DNA"/>
</dbReference>
<keyword evidence="2" id="KW-0963">Cytoplasm</keyword>
<comment type="subcellular location">
    <subcellularLocation>
        <location evidence="1">Cytoplasm</location>
    </subcellularLocation>
</comment>
<dbReference type="Gene3D" id="3.30.70.330">
    <property type="match status" value="3"/>
</dbReference>
<dbReference type="CDD" id="cd12251">
    <property type="entry name" value="RRM3_hnRNPR_like"/>
    <property type="match status" value="1"/>
</dbReference>
<keyword evidence="10" id="KW-1185">Reference proteome</keyword>
<dbReference type="SUPFAM" id="SSF54928">
    <property type="entry name" value="RNA-binding domain, RBD"/>
    <property type="match status" value="2"/>
</dbReference>
<evidence type="ECO:0000259" key="8">
    <source>
        <dbReference type="PROSITE" id="PS50102"/>
    </source>
</evidence>
<dbReference type="SMART" id="SM00360">
    <property type="entry name" value="RRM"/>
    <property type="match status" value="3"/>
</dbReference>
<feature type="transmembrane region" description="Helical" evidence="7">
    <location>
        <begin position="72"/>
        <end position="93"/>
    </location>
</feature>
<dbReference type="CDD" id="cd21039">
    <property type="entry name" value="NURR"/>
    <property type="match status" value="1"/>
</dbReference>
<evidence type="ECO:0000256" key="3">
    <source>
        <dbReference type="ARBA" id="ARBA00022737"/>
    </source>
</evidence>
<dbReference type="CDD" id="cd12250">
    <property type="entry name" value="RRM2_hnRNPR_like"/>
    <property type="match status" value="1"/>
</dbReference>
<dbReference type="NCBIfam" id="TIGR01648">
    <property type="entry name" value="hnRNP-R-Q"/>
    <property type="match status" value="1"/>
</dbReference>
<feature type="region of interest" description="Disordered" evidence="6">
    <location>
        <begin position="714"/>
        <end position="778"/>
    </location>
</feature>
<dbReference type="FunFam" id="3.30.70.330:FF:000887">
    <property type="entry name" value="HnRNP A1 homolog"/>
    <property type="match status" value="1"/>
</dbReference>
<organism evidence="9 10">
    <name type="scientific">Caenorhabditis nigoni</name>
    <dbReference type="NCBI Taxonomy" id="1611254"/>
    <lineage>
        <taxon>Eukaryota</taxon>
        <taxon>Metazoa</taxon>
        <taxon>Ecdysozoa</taxon>
        <taxon>Nematoda</taxon>
        <taxon>Chromadorea</taxon>
        <taxon>Rhabditida</taxon>
        <taxon>Rhabditina</taxon>
        <taxon>Rhabditomorpha</taxon>
        <taxon>Rhabditoidea</taxon>
        <taxon>Rhabditidae</taxon>
        <taxon>Peloderinae</taxon>
        <taxon>Caenorhabditis</taxon>
    </lineage>
</organism>
<evidence type="ECO:0000256" key="5">
    <source>
        <dbReference type="PROSITE-ProRule" id="PRU00176"/>
    </source>
</evidence>
<feature type="domain" description="RRM" evidence="8">
    <location>
        <begin position="539"/>
        <end position="609"/>
    </location>
</feature>
<dbReference type="AlphaFoldDB" id="A0A2G5VQV1"/>
<dbReference type="InterPro" id="IPR012677">
    <property type="entry name" value="Nucleotide-bd_a/b_plait_sf"/>
</dbReference>
<feature type="region of interest" description="Disordered" evidence="6">
    <location>
        <begin position="606"/>
        <end position="653"/>
    </location>
</feature>
<feature type="transmembrane region" description="Helical" evidence="7">
    <location>
        <begin position="105"/>
        <end position="129"/>
    </location>
</feature>
<keyword evidence="7" id="KW-0812">Transmembrane</keyword>
<dbReference type="GO" id="GO:0005737">
    <property type="term" value="C:cytoplasm"/>
    <property type="evidence" value="ECO:0007669"/>
    <property type="project" value="UniProtKB-SubCell"/>
</dbReference>
<evidence type="ECO:0000256" key="2">
    <source>
        <dbReference type="ARBA" id="ARBA00022490"/>
    </source>
</evidence>
<accession>A0A2G5VQV1</accession>
<reference evidence="10" key="1">
    <citation type="submission" date="2017-10" db="EMBL/GenBank/DDBJ databases">
        <title>Rapid genome shrinkage in a self-fertile nematode reveals novel sperm competition proteins.</title>
        <authorList>
            <person name="Yin D."/>
            <person name="Schwarz E.M."/>
            <person name="Thomas C.G."/>
            <person name="Felde R.L."/>
            <person name="Korf I.F."/>
            <person name="Cutter A.D."/>
            <person name="Schartner C.M."/>
            <person name="Ralston E.J."/>
            <person name="Meyer B.J."/>
            <person name="Haag E.S."/>
        </authorList>
    </citation>
    <scope>NUCLEOTIDE SEQUENCE [LARGE SCALE GENOMIC DNA]</scope>
    <source>
        <strain evidence="10">JU1422</strain>
    </source>
</reference>
<feature type="domain" description="RRM" evidence="8">
    <location>
        <begin position="362"/>
        <end position="441"/>
    </location>
</feature>
<protein>
    <recommendedName>
        <fullName evidence="8">RRM domain-containing protein</fullName>
    </recommendedName>
</protein>
<keyword evidence="3" id="KW-0677">Repeat</keyword>
<feature type="region of interest" description="Disordered" evidence="6">
    <location>
        <begin position="164"/>
        <end position="217"/>
    </location>
</feature>
<dbReference type="InterPro" id="IPR006535">
    <property type="entry name" value="HnRNP_R/Q_splicing_fac"/>
</dbReference>
<feature type="compositionally biased region" description="Gly residues" evidence="6">
    <location>
        <begin position="714"/>
        <end position="740"/>
    </location>
</feature>
<evidence type="ECO:0000256" key="7">
    <source>
        <dbReference type="SAM" id="Phobius"/>
    </source>
</evidence>
<comment type="caution">
    <text evidence="9">The sequence shown here is derived from an EMBL/GenBank/DDBJ whole genome shotgun (WGS) entry which is preliminary data.</text>
</comment>
<dbReference type="Pfam" id="PF00076">
    <property type="entry name" value="RRM_1"/>
    <property type="match status" value="3"/>
</dbReference>
<feature type="compositionally biased region" description="Gly residues" evidence="6">
    <location>
        <begin position="638"/>
        <end position="649"/>
    </location>
</feature>